<dbReference type="SUPFAM" id="SSF53335">
    <property type="entry name" value="S-adenosyl-L-methionine-dependent methyltransferases"/>
    <property type="match status" value="1"/>
</dbReference>
<evidence type="ECO:0000256" key="1">
    <source>
        <dbReference type="ARBA" id="ARBA00009725"/>
    </source>
</evidence>
<accession>A0A226E3Q8</accession>
<keyword evidence="3 4" id="KW-0808">Transferase</keyword>
<comment type="caution">
    <text evidence="6">The sequence shown here is derived from an EMBL/GenBank/DDBJ whole genome shotgun (WGS) entry which is preliminary data.</text>
</comment>
<sequence>MTSLNQFDLNMDNLILESTEDNLDDSVAASEHEKSVSLKKELDEQDRLRRTWEEIKNKNEGTASLMSLPDEVKFVVKVRNRHLKDANAVYDCNAWDDVEWDSELEEQARNAVEKNSAYLMEVDKRYNLERNADSNWDKFYSIHQNKQVSSPLLFPELKSPFGSSVSEEESMTGITEKRKSESYPGENSGFKVLEIGCGVGNTVFPFLAANNHPETYVYCCDFSSTAVDIIKGHEKFQPTRCTPFVLDITSENPITPFPKGSLDVITAIFVISAISPDKYNQVIRNLLEFLKPGGIILFRDYGRYDMAQLRFKDGRCISENFYMRGDDEVEKLFLKQGFTKERIIVDKRLQVNRSRQLKMYRVWIQAKFVKPS</sequence>
<keyword evidence="7" id="KW-1185">Reference proteome</keyword>
<evidence type="ECO:0000256" key="2">
    <source>
        <dbReference type="ARBA" id="ARBA00022603"/>
    </source>
</evidence>
<evidence type="ECO:0000313" key="6">
    <source>
        <dbReference type="EMBL" id="OXA52362.1"/>
    </source>
</evidence>
<dbReference type="EMBL" id="LNIX01000007">
    <property type="protein sequence ID" value="OXA52362.1"/>
    <property type="molecule type" value="Genomic_DNA"/>
</dbReference>
<name>A0A226E3Q8_FOLCA</name>
<dbReference type="OMA" id="KHNACKT"/>
<dbReference type="PIRSF" id="PIRSF037755">
    <property type="entry name" value="Mettl2_prd"/>
    <property type="match status" value="1"/>
</dbReference>
<dbReference type="InterPro" id="IPR013217">
    <property type="entry name" value="Methyltransf_12"/>
</dbReference>
<dbReference type="Pfam" id="PF08242">
    <property type="entry name" value="Methyltransf_12"/>
    <property type="match status" value="1"/>
</dbReference>
<dbReference type="GO" id="GO:0052735">
    <property type="term" value="F:tRNA (cytidine-3-)-methyltransferase activity"/>
    <property type="evidence" value="ECO:0007669"/>
    <property type="project" value="TreeGrafter"/>
</dbReference>
<organism evidence="6 7">
    <name type="scientific">Folsomia candida</name>
    <name type="common">Springtail</name>
    <dbReference type="NCBI Taxonomy" id="158441"/>
    <lineage>
        <taxon>Eukaryota</taxon>
        <taxon>Metazoa</taxon>
        <taxon>Ecdysozoa</taxon>
        <taxon>Arthropoda</taxon>
        <taxon>Hexapoda</taxon>
        <taxon>Collembola</taxon>
        <taxon>Entomobryomorpha</taxon>
        <taxon>Isotomoidea</taxon>
        <taxon>Isotomidae</taxon>
        <taxon>Proisotominae</taxon>
        <taxon>Folsomia</taxon>
    </lineage>
</organism>
<comment type="function">
    <text evidence="4">S-adenosyl-L-methionine-dependent methyltransferase.</text>
</comment>
<dbReference type="GO" id="GO:0032259">
    <property type="term" value="P:methylation"/>
    <property type="evidence" value="ECO:0007669"/>
    <property type="project" value="UniProtKB-KW"/>
</dbReference>
<evidence type="ECO:0000256" key="4">
    <source>
        <dbReference type="PIRNR" id="PIRNR037755"/>
    </source>
</evidence>
<dbReference type="EC" id="2.1.1.-" evidence="4"/>
<dbReference type="InterPro" id="IPR026113">
    <property type="entry name" value="METTL2/6/8-like"/>
</dbReference>
<proteinExistence type="inferred from homology"/>
<comment type="similarity">
    <text evidence="1 4">Belongs to the methyltransferase superfamily. METL family.</text>
</comment>
<dbReference type="OrthoDB" id="417697at2759"/>
<feature type="domain" description="Methyltransferase type 12" evidence="5">
    <location>
        <begin position="193"/>
        <end position="296"/>
    </location>
</feature>
<dbReference type="PANTHER" id="PTHR22809:SF11">
    <property type="entry name" value="TRNA N(3)-METHYLCYTIDINE METHYLTRANSFERASE METTL2"/>
    <property type="match status" value="1"/>
</dbReference>
<evidence type="ECO:0000256" key="3">
    <source>
        <dbReference type="ARBA" id="ARBA00022679"/>
    </source>
</evidence>
<reference evidence="6 7" key="1">
    <citation type="submission" date="2015-12" db="EMBL/GenBank/DDBJ databases">
        <title>The genome of Folsomia candida.</title>
        <authorList>
            <person name="Faddeeva A."/>
            <person name="Derks M.F."/>
            <person name="Anvar Y."/>
            <person name="Smit S."/>
            <person name="Van Straalen N."/>
            <person name="Roelofs D."/>
        </authorList>
    </citation>
    <scope>NUCLEOTIDE SEQUENCE [LARGE SCALE GENOMIC DNA]</scope>
    <source>
        <strain evidence="6 7">VU population</strain>
        <tissue evidence="6">Whole body</tissue>
    </source>
</reference>
<dbReference type="PANTHER" id="PTHR22809">
    <property type="entry name" value="METHYLTRANSFERASE-RELATED"/>
    <property type="match status" value="1"/>
</dbReference>
<keyword evidence="2 4" id="KW-0489">Methyltransferase</keyword>
<dbReference type="CDD" id="cd02440">
    <property type="entry name" value="AdoMet_MTases"/>
    <property type="match status" value="1"/>
</dbReference>
<gene>
    <name evidence="6" type="ORF">Fcan01_13327</name>
</gene>
<dbReference type="Gene3D" id="3.40.50.150">
    <property type="entry name" value="Vaccinia Virus protein VP39"/>
    <property type="match status" value="1"/>
</dbReference>
<protein>
    <recommendedName>
        <fullName evidence="4">tRNA N(3)-methylcytidine methyltransferase</fullName>
        <ecNumber evidence="4">2.1.1.-</ecNumber>
    </recommendedName>
</protein>
<evidence type="ECO:0000313" key="7">
    <source>
        <dbReference type="Proteomes" id="UP000198287"/>
    </source>
</evidence>
<dbReference type="InterPro" id="IPR029063">
    <property type="entry name" value="SAM-dependent_MTases_sf"/>
</dbReference>
<dbReference type="Proteomes" id="UP000198287">
    <property type="component" value="Unassembled WGS sequence"/>
</dbReference>
<dbReference type="AlphaFoldDB" id="A0A226E3Q8"/>
<evidence type="ECO:0000259" key="5">
    <source>
        <dbReference type="Pfam" id="PF08242"/>
    </source>
</evidence>
<dbReference type="STRING" id="158441.A0A226E3Q8"/>